<dbReference type="InterPro" id="IPR000953">
    <property type="entry name" value="Chromo/chromo_shadow_dom"/>
</dbReference>
<dbReference type="InterPro" id="IPR023780">
    <property type="entry name" value="Chromo_domain"/>
</dbReference>
<dbReference type="PANTHER" id="PTHR46148">
    <property type="entry name" value="CHROMO DOMAIN-CONTAINING PROTEIN"/>
    <property type="match status" value="1"/>
</dbReference>
<dbReference type="InterPro" id="IPR056924">
    <property type="entry name" value="SH3_Tf2-1"/>
</dbReference>
<organism evidence="3 4">
    <name type="scientific">Acacia crassicarpa</name>
    <name type="common">northern wattle</name>
    <dbReference type="NCBI Taxonomy" id="499986"/>
    <lineage>
        <taxon>Eukaryota</taxon>
        <taxon>Viridiplantae</taxon>
        <taxon>Streptophyta</taxon>
        <taxon>Embryophyta</taxon>
        <taxon>Tracheophyta</taxon>
        <taxon>Spermatophyta</taxon>
        <taxon>Magnoliopsida</taxon>
        <taxon>eudicotyledons</taxon>
        <taxon>Gunneridae</taxon>
        <taxon>Pentapetalae</taxon>
        <taxon>rosids</taxon>
        <taxon>fabids</taxon>
        <taxon>Fabales</taxon>
        <taxon>Fabaceae</taxon>
        <taxon>Caesalpinioideae</taxon>
        <taxon>mimosoid clade</taxon>
        <taxon>Acacieae</taxon>
        <taxon>Acacia</taxon>
    </lineage>
</organism>
<dbReference type="AlphaFoldDB" id="A0AAE1JY85"/>
<evidence type="ECO:0000313" key="3">
    <source>
        <dbReference type="EMBL" id="KAK4276239.1"/>
    </source>
</evidence>
<evidence type="ECO:0000313" key="4">
    <source>
        <dbReference type="Proteomes" id="UP001293593"/>
    </source>
</evidence>
<keyword evidence="4" id="KW-1185">Reference proteome</keyword>
<proteinExistence type="predicted"/>
<dbReference type="PROSITE" id="PS50013">
    <property type="entry name" value="CHROMO_2"/>
    <property type="match status" value="1"/>
</dbReference>
<feature type="region of interest" description="Disordered" evidence="1">
    <location>
        <begin position="156"/>
        <end position="193"/>
    </location>
</feature>
<reference evidence="3" key="1">
    <citation type="submission" date="2023-10" db="EMBL/GenBank/DDBJ databases">
        <title>Chromosome-level genome of the transformable northern wattle, Acacia crassicarpa.</title>
        <authorList>
            <person name="Massaro I."/>
            <person name="Sinha N.R."/>
            <person name="Poethig S."/>
            <person name="Leichty A.R."/>
        </authorList>
    </citation>
    <scope>NUCLEOTIDE SEQUENCE</scope>
    <source>
        <strain evidence="3">Acra3RX</strain>
        <tissue evidence="3">Leaf</tissue>
    </source>
</reference>
<protein>
    <recommendedName>
        <fullName evidence="2">Chromo domain-containing protein</fullName>
    </recommendedName>
</protein>
<dbReference type="InterPro" id="IPR016197">
    <property type="entry name" value="Chromo-like_dom_sf"/>
</dbReference>
<name>A0AAE1JY85_9FABA</name>
<dbReference type="Proteomes" id="UP001293593">
    <property type="component" value="Unassembled WGS sequence"/>
</dbReference>
<sequence>MKLQADNHRRDVSFDVDYMVFLKVQPYRQKSLTNRRFNKLSPCYFGPYPIKRRVGAMAYELQLPPGSKVHPVFHVSLLRAAHGYDRSAPLPPLPMTEDWELLLEPEKVLDSKLVTHDTSSDIHLLIQWKQRPREEASWEPYDLIADQFPQFRLEDNAHFQGGGNDGISAKSSTETEPIRPLLVYSRKRRQLDK</sequence>
<dbReference type="Pfam" id="PF24626">
    <property type="entry name" value="SH3_Tf2-1"/>
    <property type="match status" value="1"/>
</dbReference>
<comment type="caution">
    <text evidence="3">The sequence shown here is derived from an EMBL/GenBank/DDBJ whole genome shotgun (WGS) entry which is preliminary data.</text>
</comment>
<dbReference type="EMBL" id="JAWXYG010000004">
    <property type="protein sequence ID" value="KAK4276239.1"/>
    <property type="molecule type" value="Genomic_DNA"/>
</dbReference>
<evidence type="ECO:0000256" key="1">
    <source>
        <dbReference type="SAM" id="MobiDB-lite"/>
    </source>
</evidence>
<dbReference type="SUPFAM" id="SSF54160">
    <property type="entry name" value="Chromo domain-like"/>
    <property type="match status" value="1"/>
</dbReference>
<feature type="domain" description="Chromo" evidence="2">
    <location>
        <begin position="103"/>
        <end position="150"/>
    </location>
</feature>
<dbReference type="Gene3D" id="2.40.50.40">
    <property type="match status" value="1"/>
</dbReference>
<dbReference type="Pfam" id="PF00385">
    <property type="entry name" value="Chromo"/>
    <property type="match status" value="1"/>
</dbReference>
<accession>A0AAE1JY85</accession>
<evidence type="ECO:0000259" key="2">
    <source>
        <dbReference type="PROSITE" id="PS50013"/>
    </source>
</evidence>
<dbReference type="PANTHER" id="PTHR46148:SF52">
    <property type="entry name" value="OS04G0603800 PROTEIN"/>
    <property type="match status" value="1"/>
</dbReference>
<gene>
    <name evidence="3" type="ORF">QN277_019208</name>
</gene>